<accession>A0ABR2F2U8</accession>
<name>A0ABR2F2U8_9ROSI</name>
<reference evidence="1 2" key="1">
    <citation type="journal article" date="2024" name="G3 (Bethesda)">
        <title>Genome assembly of Hibiscus sabdariffa L. provides insights into metabolisms of medicinal natural products.</title>
        <authorList>
            <person name="Kim T."/>
        </authorList>
    </citation>
    <scope>NUCLEOTIDE SEQUENCE [LARGE SCALE GENOMIC DNA]</scope>
    <source>
        <strain evidence="1">TK-2024</strain>
        <tissue evidence="1">Old leaves</tissue>
    </source>
</reference>
<gene>
    <name evidence="1" type="ORF">V6N12_007792</name>
</gene>
<dbReference type="Proteomes" id="UP001472677">
    <property type="component" value="Unassembled WGS sequence"/>
</dbReference>
<evidence type="ECO:0000313" key="1">
    <source>
        <dbReference type="EMBL" id="KAK8569262.1"/>
    </source>
</evidence>
<dbReference type="EMBL" id="JBBPBM010000009">
    <property type="protein sequence ID" value="KAK8569262.1"/>
    <property type="molecule type" value="Genomic_DNA"/>
</dbReference>
<proteinExistence type="predicted"/>
<protein>
    <submittedName>
        <fullName evidence="1">Uncharacterized protein</fullName>
    </submittedName>
</protein>
<evidence type="ECO:0000313" key="2">
    <source>
        <dbReference type="Proteomes" id="UP001472677"/>
    </source>
</evidence>
<sequence>MEAPKDRKASKRCKVTFVEYGVMECNDGGTKVSGMRQMMLEMLQQVISEVNGLKEVVNIGIEKQIKLEEKLDNMRGVDDKIFAKKFGILCKDVVEVWAHILLPEEFGREDEKNRWCS</sequence>
<keyword evidence="2" id="KW-1185">Reference proteome</keyword>
<organism evidence="1 2">
    <name type="scientific">Hibiscus sabdariffa</name>
    <name type="common">roselle</name>
    <dbReference type="NCBI Taxonomy" id="183260"/>
    <lineage>
        <taxon>Eukaryota</taxon>
        <taxon>Viridiplantae</taxon>
        <taxon>Streptophyta</taxon>
        <taxon>Embryophyta</taxon>
        <taxon>Tracheophyta</taxon>
        <taxon>Spermatophyta</taxon>
        <taxon>Magnoliopsida</taxon>
        <taxon>eudicotyledons</taxon>
        <taxon>Gunneridae</taxon>
        <taxon>Pentapetalae</taxon>
        <taxon>rosids</taxon>
        <taxon>malvids</taxon>
        <taxon>Malvales</taxon>
        <taxon>Malvaceae</taxon>
        <taxon>Malvoideae</taxon>
        <taxon>Hibiscus</taxon>
    </lineage>
</organism>
<comment type="caution">
    <text evidence="1">The sequence shown here is derived from an EMBL/GenBank/DDBJ whole genome shotgun (WGS) entry which is preliminary data.</text>
</comment>